<dbReference type="PANTHER" id="PTHR11786:SF0">
    <property type="entry name" value="ARYLAMINE N-ACETYLTRANSFERASE 4-RELATED"/>
    <property type="match status" value="1"/>
</dbReference>
<dbReference type="Gene3D" id="2.40.128.150">
    <property type="entry name" value="Cysteine proteinases"/>
    <property type="match status" value="1"/>
</dbReference>
<dbReference type="InterPro" id="IPR001447">
    <property type="entry name" value="Arylamine_N-AcTrfase"/>
</dbReference>
<comment type="similarity">
    <text evidence="1 2">Belongs to the arylamine N-acetyltransferase family.</text>
</comment>
<dbReference type="InterPro" id="IPR038765">
    <property type="entry name" value="Papain-like_cys_pep_sf"/>
</dbReference>
<evidence type="ECO:0000256" key="2">
    <source>
        <dbReference type="RuleBase" id="RU003452"/>
    </source>
</evidence>
<dbReference type="Gene3D" id="3.30.2140.10">
    <property type="entry name" value="Arylamine N-acetyltransferase"/>
    <property type="match status" value="1"/>
</dbReference>
<keyword evidence="4" id="KW-1185">Reference proteome</keyword>
<evidence type="ECO:0000313" key="3">
    <source>
        <dbReference type="EMBL" id="MFD2311267.1"/>
    </source>
</evidence>
<proteinExistence type="inferred from homology"/>
<dbReference type="PRINTS" id="PR01543">
    <property type="entry name" value="ANATRNSFRASE"/>
</dbReference>
<dbReference type="Proteomes" id="UP001597425">
    <property type="component" value="Unassembled WGS sequence"/>
</dbReference>
<dbReference type="RefSeq" id="WP_265722198.1">
    <property type="nucleotide sequence ID" value="NZ_JAPIVK010000019.1"/>
</dbReference>
<dbReference type="SUPFAM" id="SSF54001">
    <property type="entry name" value="Cysteine proteinases"/>
    <property type="match status" value="1"/>
</dbReference>
<dbReference type="PANTHER" id="PTHR11786">
    <property type="entry name" value="N-HYDROXYARYLAMINE O-ACETYLTRANSFERASE"/>
    <property type="match status" value="1"/>
</dbReference>
<dbReference type="Pfam" id="PF00797">
    <property type="entry name" value="Acetyltransf_2"/>
    <property type="match status" value="1"/>
</dbReference>
<reference evidence="4" key="1">
    <citation type="journal article" date="2019" name="Int. J. Syst. Evol. Microbiol.">
        <title>The Global Catalogue of Microorganisms (GCM) 10K type strain sequencing project: providing services to taxonomists for standard genome sequencing and annotation.</title>
        <authorList>
            <consortium name="The Broad Institute Genomics Platform"/>
            <consortium name="The Broad Institute Genome Sequencing Center for Infectious Disease"/>
            <person name="Wu L."/>
            <person name="Ma J."/>
        </authorList>
    </citation>
    <scope>NUCLEOTIDE SEQUENCE [LARGE SCALE GENOMIC DNA]</scope>
    <source>
        <strain evidence="4">KCTC 12848</strain>
    </source>
</reference>
<accession>A0ABW5ECV6</accession>
<evidence type="ECO:0000313" key="4">
    <source>
        <dbReference type="Proteomes" id="UP001597425"/>
    </source>
</evidence>
<comment type="caution">
    <text evidence="3">The sequence shown here is derived from an EMBL/GenBank/DDBJ whole genome shotgun (WGS) entry which is preliminary data.</text>
</comment>
<sequence length="278" mass="31265">MGEMINLDAYLQRIDFSGSPAADLDSIKKLVARHTRAISFENLNPFFGWPVEIDLPAVERKLVHSRRGGYCYEQNTLMQALLESLDVPVTPLAARVLWQAPEDSTPAQSHMMLRAEIGGKPYLVDVGFGVQTPTAPLRLDTEAPQDTPHGCYRVLQADGEFLVQVALPGSWAPIYRFDLQRQAPDDYKMFNWYCSTHPDSHFTRDLIATRPVESGRYTLHNNKLTFYPLDGPKRESSVAGPEELRRQLRDVFDIELPDSDVVTWSFSALFAGTDGPVP</sequence>
<name>A0ABW5ECV6_9GAMM</name>
<gene>
    <name evidence="3" type="ORF">ACFSKX_12650</name>
</gene>
<dbReference type="EMBL" id="JBHUJD010000015">
    <property type="protein sequence ID" value="MFD2311267.1"/>
    <property type="molecule type" value="Genomic_DNA"/>
</dbReference>
<protein>
    <submittedName>
        <fullName evidence="3">Arylamine N-acetyltransferase</fullName>
    </submittedName>
</protein>
<evidence type="ECO:0000256" key="1">
    <source>
        <dbReference type="ARBA" id="ARBA00006547"/>
    </source>
</evidence>
<organism evidence="3 4">
    <name type="scientific">Microbulbifer halophilus</name>
    <dbReference type="NCBI Taxonomy" id="453963"/>
    <lineage>
        <taxon>Bacteria</taxon>
        <taxon>Pseudomonadati</taxon>
        <taxon>Pseudomonadota</taxon>
        <taxon>Gammaproteobacteria</taxon>
        <taxon>Cellvibrionales</taxon>
        <taxon>Microbulbiferaceae</taxon>
        <taxon>Microbulbifer</taxon>
    </lineage>
</organism>